<dbReference type="RefSeq" id="WP_133105870.1">
    <property type="nucleotide sequence ID" value="NZ_SMNA01000001.1"/>
</dbReference>
<name>A0ABY2EB19_9MICO</name>
<protein>
    <submittedName>
        <fullName evidence="1">Uncharacterized protein</fullName>
    </submittedName>
</protein>
<accession>A0ABY2EB19</accession>
<reference evidence="1 2" key="1">
    <citation type="submission" date="2019-03" db="EMBL/GenBank/DDBJ databases">
        <title>Genomic features of bacteria from cold environments.</title>
        <authorList>
            <person name="Shen L."/>
        </authorList>
    </citation>
    <scope>NUCLEOTIDE SEQUENCE [LARGE SCALE GENOMIC DNA]</scope>
    <source>
        <strain evidence="2">T3246-1</strain>
    </source>
</reference>
<evidence type="ECO:0000313" key="2">
    <source>
        <dbReference type="Proteomes" id="UP000504882"/>
    </source>
</evidence>
<proteinExistence type="predicted"/>
<gene>
    <name evidence="1" type="ORF">EXU48_01915</name>
</gene>
<keyword evidence="2" id="KW-1185">Reference proteome</keyword>
<comment type="caution">
    <text evidence="1">The sequence shown here is derived from an EMBL/GenBank/DDBJ whole genome shotgun (WGS) entry which is preliminary data.</text>
</comment>
<dbReference type="Proteomes" id="UP000504882">
    <property type="component" value="Unassembled WGS sequence"/>
</dbReference>
<sequence length="138" mass="15672">MRGPIARLSHRAHARHAEQSVARRGAAIAELTLFPQAWKHRRVDSMRLESGDRGRWRISIDCTVPNDVRLTWSRGRDAQLVVPITLFRKGPLKDFNITGPDGAPLPVLGMRDSAALALEMLRFTLSVDGRRTRNWQRL</sequence>
<evidence type="ECO:0000313" key="1">
    <source>
        <dbReference type="EMBL" id="TDE98968.1"/>
    </source>
</evidence>
<dbReference type="EMBL" id="SMNA01000001">
    <property type="protein sequence ID" value="TDE98968.1"/>
    <property type="molecule type" value="Genomic_DNA"/>
</dbReference>
<organism evidence="1 2">
    <name type="scientific">Occultella glacieicola</name>
    <dbReference type="NCBI Taxonomy" id="2518684"/>
    <lineage>
        <taxon>Bacteria</taxon>
        <taxon>Bacillati</taxon>
        <taxon>Actinomycetota</taxon>
        <taxon>Actinomycetes</taxon>
        <taxon>Micrococcales</taxon>
        <taxon>Ruaniaceae</taxon>
        <taxon>Occultella</taxon>
    </lineage>
</organism>